<evidence type="ECO:0000313" key="1">
    <source>
        <dbReference type="EMBL" id="QMV46747.1"/>
    </source>
</evidence>
<protein>
    <submittedName>
        <fullName evidence="1">Uncharacterized protein</fullName>
    </submittedName>
</protein>
<sequence length="61" mass="6597">MPISLSSQCLTLGSRKLNSTPSKCTIRTRFQTGMTAVLRHTATPLTSSGMMILQIVKVSSK</sequence>
<proteinExistence type="predicted"/>
<dbReference type="RefSeq" id="WP_182183653.1">
    <property type="nucleotide sequence ID" value="NZ_CP050530.1"/>
</dbReference>
<reference evidence="1 2" key="1">
    <citation type="journal article" date="2020" name="Mol. Biol. Evol.">
        <title>Life and death of selfish genes: comparative genomics reveals the dynamic evolution of cytoplasmic incompatibility.</title>
        <authorList>
            <person name="Martinez J."/>
            <person name="Klasson L."/>
            <person name="Welch J."/>
            <person name="Jiggins F.M."/>
        </authorList>
    </citation>
    <scope>NUCLEOTIDE SEQUENCE [LARGE SCALE GENOMIC DNA]</scope>
    <source>
        <strain evidence="1">WNik</strain>
    </source>
</reference>
<evidence type="ECO:0000313" key="2">
    <source>
        <dbReference type="Proteomes" id="UP000515596"/>
    </source>
</evidence>
<dbReference type="AlphaFoldDB" id="A0A7G5CC13"/>
<gene>
    <name evidence="1" type="ORF">HC356_01095</name>
</gene>
<organism evidence="1 2">
    <name type="scientific">Wolbachia pipientis</name>
    <dbReference type="NCBI Taxonomy" id="955"/>
    <lineage>
        <taxon>Bacteria</taxon>
        <taxon>Pseudomonadati</taxon>
        <taxon>Pseudomonadota</taxon>
        <taxon>Alphaproteobacteria</taxon>
        <taxon>Rickettsiales</taxon>
        <taxon>Anaplasmataceae</taxon>
        <taxon>Wolbachieae</taxon>
        <taxon>Wolbachia</taxon>
    </lineage>
</organism>
<name>A0A7G5CC13_WOLPI</name>
<accession>A0A7G5CC13</accession>
<dbReference type="EMBL" id="CP050530">
    <property type="protein sequence ID" value="QMV46747.1"/>
    <property type="molecule type" value="Genomic_DNA"/>
</dbReference>
<dbReference type="Proteomes" id="UP000515596">
    <property type="component" value="Chromosome"/>
</dbReference>